<accession>U4LIT1</accession>
<evidence type="ECO:0000313" key="2">
    <source>
        <dbReference type="Proteomes" id="UP000018144"/>
    </source>
</evidence>
<dbReference type="OrthoDB" id="417697at2759"/>
<proteinExistence type="predicted"/>
<protein>
    <submittedName>
        <fullName evidence="1">Similar to methyltransferase [Aspergillus niger CBS 513.88] acc. no. XP_001401990</fullName>
    </submittedName>
</protein>
<dbReference type="InterPro" id="IPR029063">
    <property type="entry name" value="SAM-dependent_MTases_sf"/>
</dbReference>
<dbReference type="eggNOG" id="ENOG502SNAB">
    <property type="taxonomic scope" value="Eukaryota"/>
</dbReference>
<dbReference type="GO" id="GO:0008168">
    <property type="term" value="F:methyltransferase activity"/>
    <property type="evidence" value="ECO:0007669"/>
    <property type="project" value="UniProtKB-KW"/>
</dbReference>
<sequence length="105" mass="11965">MDRLNQQYTLIQTLTSNYLLHPNISRPTSPRIADIASGTGCWLIDLSSLYPDAVLHGFDIKIPLVPLPENVELTQHDVLDRFPEELRETYDMVHMRLMSAALTES</sequence>
<reference evidence="1 2" key="1">
    <citation type="journal article" date="2013" name="PLoS Genet.">
        <title>The genome and development-dependent transcriptomes of Pyronema confluens: a window into fungal evolution.</title>
        <authorList>
            <person name="Traeger S."/>
            <person name="Altegoer F."/>
            <person name="Freitag M."/>
            <person name="Gabaldon T."/>
            <person name="Kempken F."/>
            <person name="Kumar A."/>
            <person name="Marcet-Houben M."/>
            <person name="Poggeler S."/>
            <person name="Stajich J.E."/>
            <person name="Nowrousian M."/>
        </authorList>
    </citation>
    <scope>NUCLEOTIDE SEQUENCE [LARGE SCALE GENOMIC DNA]</scope>
    <source>
        <strain evidence="2">CBS 100304</strain>
        <tissue evidence="1">Vegetative mycelium</tissue>
    </source>
</reference>
<keyword evidence="2" id="KW-1185">Reference proteome</keyword>
<dbReference type="Proteomes" id="UP000018144">
    <property type="component" value="Unassembled WGS sequence"/>
</dbReference>
<evidence type="ECO:0000313" key="1">
    <source>
        <dbReference type="EMBL" id="CCX31994.1"/>
    </source>
</evidence>
<name>U4LIT1_PYROM</name>
<dbReference type="EMBL" id="HF935718">
    <property type="protein sequence ID" value="CCX31994.1"/>
    <property type="molecule type" value="Genomic_DNA"/>
</dbReference>
<dbReference type="GO" id="GO:0032259">
    <property type="term" value="P:methylation"/>
    <property type="evidence" value="ECO:0007669"/>
    <property type="project" value="UniProtKB-KW"/>
</dbReference>
<dbReference type="STRING" id="1076935.U4LIT1"/>
<gene>
    <name evidence="1" type="ORF">PCON_12089</name>
</gene>
<dbReference type="Gene3D" id="3.40.50.150">
    <property type="entry name" value="Vaccinia Virus protein VP39"/>
    <property type="match status" value="1"/>
</dbReference>
<dbReference type="SUPFAM" id="SSF53335">
    <property type="entry name" value="S-adenosyl-L-methionine-dependent methyltransferases"/>
    <property type="match status" value="1"/>
</dbReference>
<keyword evidence="1" id="KW-0489">Methyltransferase</keyword>
<keyword evidence="1" id="KW-0808">Transferase</keyword>
<organism evidence="1 2">
    <name type="scientific">Pyronema omphalodes (strain CBS 100304)</name>
    <name type="common">Pyronema confluens</name>
    <dbReference type="NCBI Taxonomy" id="1076935"/>
    <lineage>
        <taxon>Eukaryota</taxon>
        <taxon>Fungi</taxon>
        <taxon>Dikarya</taxon>
        <taxon>Ascomycota</taxon>
        <taxon>Pezizomycotina</taxon>
        <taxon>Pezizomycetes</taxon>
        <taxon>Pezizales</taxon>
        <taxon>Pyronemataceae</taxon>
        <taxon>Pyronema</taxon>
    </lineage>
</organism>
<dbReference type="AlphaFoldDB" id="U4LIT1"/>